<evidence type="ECO:0000313" key="7">
    <source>
        <dbReference type="Proteomes" id="UP000319263"/>
    </source>
</evidence>
<dbReference type="Pfam" id="PF17940">
    <property type="entry name" value="TetR_C_31"/>
    <property type="match status" value="1"/>
</dbReference>
<dbReference type="InterPro" id="IPR001647">
    <property type="entry name" value="HTH_TetR"/>
</dbReference>
<dbReference type="GO" id="GO:0000976">
    <property type="term" value="F:transcription cis-regulatory region binding"/>
    <property type="evidence" value="ECO:0007669"/>
    <property type="project" value="TreeGrafter"/>
</dbReference>
<keyword evidence="1" id="KW-0805">Transcription regulation</keyword>
<reference evidence="6 7" key="1">
    <citation type="submission" date="2019-07" db="EMBL/GenBank/DDBJ databases">
        <title>Microlunatus dokdonensis sp. nov. isolated from the rhizospheric soil of the wild plant Elymus tsukushiensis.</title>
        <authorList>
            <person name="Ghim S.-Y."/>
            <person name="Hwang Y.-J."/>
            <person name="Son J.-S."/>
            <person name="Shin J.-H."/>
        </authorList>
    </citation>
    <scope>NUCLEOTIDE SEQUENCE [LARGE SCALE GENOMIC DNA]</scope>
    <source>
        <strain evidence="6 7">KUDC0627</strain>
    </source>
</reference>
<dbReference type="PANTHER" id="PTHR30055:SF234">
    <property type="entry name" value="HTH-TYPE TRANSCRIPTIONAL REGULATOR BETI"/>
    <property type="match status" value="1"/>
</dbReference>
<dbReference type="InterPro" id="IPR050109">
    <property type="entry name" value="HTH-type_TetR-like_transc_reg"/>
</dbReference>
<evidence type="ECO:0000256" key="3">
    <source>
        <dbReference type="ARBA" id="ARBA00023163"/>
    </source>
</evidence>
<name>A0A516PU41_9ACTN</name>
<evidence type="ECO:0000259" key="5">
    <source>
        <dbReference type="PROSITE" id="PS50977"/>
    </source>
</evidence>
<dbReference type="Proteomes" id="UP000319263">
    <property type="component" value="Chromosome"/>
</dbReference>
<dbReference type="KEGG" id="mik:FOE78_00845"/>
<protein>
    <submittedName>
        <fullName evidence="6">TetR/AcrR family transcriptional regulator</fullName>
    </submittedName>
</protein>
<dbReference type="SUPFAM" id="SSF46689">
    <property type="entry name" value="Homeodomain-like"/>
    <property type="match status" value="1"/>
</dbReference>
<dbReference type="PRINTS" id="PR00455">
    <property type="entry name" value="HTHTETR"/>
</dbReference>
<accession>A0A516PU41</accession>
<dbReference type="InterPro" id="IPR009057">
    <property type="entry name" value="Homeodomain-like_sf"/>
</dbReference>
<evidence type="ECO:0000313" key="6">
    <source>
        <dbReference type="EMBL" id="QDP94659.1"/>
    </source>
</evidence>
<dbReference type="PANTHER" id="PTHR30055">
    <property type="entry name" value="HTH-TYPE TRANSCRIPTIONAL REGULATOR RUTR"/>
    <property type="match status" value="1"/>
</dbReference>
<organism evidence="6 7">
    <name type="scientific">Microlunatus elymi</name>
    <dbReference type="NCBI Taxonomy" id="2596828"/>
    <lineage>
        <taxon>Bacteria</taxon>
        <taxon>Bacillati</taxon>
        <taxon>Actinomycetota</taxon>
        <taxon>Actinomycetes</taxon>
        <taxon>Propionibacteriales</taxon>
        <taxon>Propionibacteriaceae</taxon>
        <taxon>Microlunatus</taxon>
    </lineage>
</organism>
<dbReference type="GO" id="GO:0003700">
    <property type="term" value="F:DNA-binding transcription factor activity"/>
    <property type="evidence" value="ECO:0007669"/>
    <property type="project" value="TreeGrafter"/>
</dbReference>
<dbReference type="InterPro" id="IPR041583">
    <property type="entry name" value="TetR_C_31"/>
</dbReference>
<evidence type="ECO:0000256" key="4">
    <source>
        <dbReference type="PROSITE-ProRule" id="PRU00335"/>
    </source>
</evidence>
<dbReference type="OrthoDB" id="7252896at2"/>
<keyword evidence="7" id="KW-1185">Reference proteome</keyword>
<evidence type="ECO:0000256" key="1">
    <source>
        <dbReference type="ARBA" id="ARBA00023015"/>
    </source>
</evidence>
<feature type="domain" description="HTH tetR-type" evidence="5">
    <location>
        <begin position="20"/>
        <end position="80"/>
    </location>
</feature>
<feature type="DNA-binding region" description="H-T-H motif" evidence="4">
    <location>
        <begin position="43"/>
        <end position="62"/>
    </location>
</feature>
<dbReference type="AlphaFoldDB" id="A0A516PU41"/>
<keyword evidence="3" id="KW-0804">Transcription</keyword>
<sequence>MTSSTAAQAASVSAPSARRTQTRERLINAAVGVFAERGIIGASVEEISDRAGFTRGAFYSNFADKDALVLAIVQHDAERDLQAVQDISEALMNNAELAASAPESLINIALTRLFGDAAHDRDAMLARHEMKLYAIRRPALRTAYRSYLDELYGRIGGLVDRAMTAIGIEFTVDYQVAIPMLHACSDHIEMGALLADAPADTAPMEALIKAISRPVGGCSEGGQHTS</sequence>
<dbReference type="Gene3D" id="1.10.357.10">
    <property type="entry name" value="Tetracycline Repressor, domain 2"/>
    <property type="match status" value="1"/>
</dbReference>
<dbReference type="Pfam" id="PF00440">
    <property type="entry name" value="TetR_N"/>
    <property type="match status" value="1"/>
</dbReference>
<dbReference type="PROSITE" id="PS50977">
    <property type="entry name" value="HTH_TETR_2"/>
    <property type="match status" value="1"/>
</dbReference>
<gene>
    <name evidence="6" type="ORF">FOE78_00845</name>
</gene>
<evidence type="ECO:0000256" key="2">
    <source>
        <dbReference type="ARBA" id="ARBA00023125"/>
    </source>
</evidence>
<dbReference type="RefSeq" id="WP_143984648.1">
    <property type="nucleotide sequence ID" value="NZ_CP041692.1"/>
</dbReference>
<keyword evidence="2 4" id="KW-0238">DNA-binding</keyword>
<dbReference type="EMBL" id="CP041692">
    <property type="protein sequence ID" value="QDP94659.1"/>
    <property type="molecule type" value="Genomic_DNA"/>
</dbReference>
<proteinExistence type="predicted"/>